<accession>G7YFA3</accession>
<evidence type="ECO:0000313" key="2">
    <source>
        <dbReference type="Proteomes" id="UP000008909"/>
    </source>
</evidence>
<name>G7YFA3_CLOSI</name>
<dbReference type="Proteomes" id="UP000008909">
    <property type="component" value="Unassembled WGS sequence"/>
</dbReference>
<gene>
    <name evidence="1" type="ORF">CLF_106515</name>
</gene>
<protein>
    <submittedName>
        <fullName evidence="1">Uncharacterized protein</fullName>
    </submittedName>
</protein>
<dbReference type="AlphaFoldDB" id="G7YFA3"/>
<organism evidence="1 2">
    <name type="scientific">Clonorchis sinensis</name>
    <name type="common">Chinese liver fluke</name>
    <dbReference type="NCBI Taxonomy" id="79923"/>
    <lineage>
        <taxon>Eukaryota</taxon>
        <taxon>Metazoa</taxon>
        <taxon>Spiralia</taxon>
        <taxon>Lophotrochozoa</taxon>
        <taxon>Platyhelminthes</taxon>
        <taxon>Trematoda</taxon>
        <taxon>Digenea</taxon>
        <taxon>Opisthorchiida</taxon>
        <taxon>Opisthorchiata</taxon>
        <taxon>Opisthorchiidae</taxon>
        <taxon>Clonorchis</taxon>
    </lineage>
</organism>
<reference evidence="1" key="1">
    <citation type="journal article" date="2011" name="Genome Biol.">
        <title>The draft genome of the carcinogenic human liver fluke Clonorchis sinensis.</title>
        <authorList>
            <person name="Wang X."/>
            <person name="Chen W."/>
            <person name="Huang Y."/>
            <person name="Sun J."/>
            <person name="Men J."/>
            <person name="Liu H."/>
            <person name="Luo F."/>
            <person name="Guo L."/>
            <person name="Lv X."/>
            <person name="Deng C."/>
            <person name="Zhou C."/>
            <person name="Fan Y."/>
            <person name="Li X."/>
            <person name="Huang L."/>
            <person name="Hu Y."/>
            <person name="Liang C."/>
            <person name="Hu X."/>
            <person name="Xu J."/>
            <person name="Yu X."/>
        </authorList>
    </citation>
    <scope>NUCLEOTIDE SEQUENCE [LARGE SCALE GENOMIC DNA]</scope>
    <source>
        <strain evidence="1">Henan</strain>
    </source>
</reference>
<keyword evidence="2" id="KW-1185">Reference proteome</keyword>
<sequence length="152" mass="17972">MTGHMTQPDEKYVPHTTIAPVFSLEDQKQPFFVPAFRWPQELSTFLTNRSSAENSCLLMNSFAAKVFHRFTSNECYEFFPTDFKFQRALNVLPRNITNKKFSWVPDRLNSHRLSETDKIKASVGTLLQKMSDSRPDVYIYWRFDKNERHNKL</sequence>
<evidence type="ECO:0000313" key="1">
    <source>
        <dbReference type="EMBL" id="GAA51636.1"/>
    </source>
</evidence>
<proteinExistence type="predicted"/>
<reference key="2">
    <citation type="submission" date="2011-10" db="EMBL/GenBank/DDBJ databases">
        <title>The genome and transcriptome sequence of Clonorchis sinensis provide insights into the carcinogenic liver fluke.</title>
        <authorList>
            <person name="Wang X."/>
            <person name="Huang Y."/>
            <person name="Chen W."/>
            <person name="Liu H."/>
            <person name="Guo L."/>
            <person name="Chen Y."/>
            <person name="Luo F."/>
            <person name="Zhou W."/>
            <person name="Sun J."/>
            <person name="Mao Q."/>
            <person name="Liang P."/>
            <person name="Zhou C."/>
            <person name="Tian Y."/>
            <person name="Men J."/>
            <person name="Lv X."/>
            <person name="Huang L."/>
            <person name="Zhou J."/>
            <person name="Hu Y."/>
            <person name="Li R."/>
            <person name="Zhang F."/>
            <person name="Lei H."/>
            <person name="Li X."/>
            <person name="Hu X."/>
            <person name="Liang C."/>
            <person name="Xu J."/>
            <person name="Wu Z."/>
            <person name="Yu X."/>
        </authorList>
    </citation>
    <scope>NUCLEOTIDE SEQUENCE</scope>
    <source>
        <strain>Henan</strain>
    </source>
</reference>
<dbReference type="EMBL" id="DF143178">
    <property type="protein sequence ID" value="GAA51636.1"/>
    <property type="molecule type" value="Genomic_DNA"/>
</dbReference>